<feature type="compositionally biased region" description="Polar residues" evidence="1">
    <location>
        <begin position="299"/>
        <end position="323"/>
    </location>
</feature>
<feature type="region of interest" description="Disordered" evidence="1">
    <location>
        <begin position="1"/>
        <end position="26"/>
    </location>
</feature>
<dbReference type="STRING" id="6182.A0A4Z2DPQ7"/>
<dbReference type="PANTHER" id="PTHR11567">
    <property type="entry name" value="ACID PHOSPHATASE-RELATED"/>
    <property type="match status" value="1"/>
</dbReference>
<dbReference type="InterPro" id="IPR050645">
    <property type="entry name" value="Histidine_acid_phosphatase"/>
</dbReference>
<evidence type="ECO:0000313" key="3">
    <source>
        <dbReference type="Proteomes" id="UP000311919"/>
    </source>
</evidence>
<accession>A0A4Z2DPQ7</accession>
<dbReference type="PANTHER" id="PTHR11567:SF25">
    <property type="entry name" value="PROTEIN FRA10AC1"/>
    <property type="match status" value="1"/>
</dbReference>
<dbReference type="GO" id="GO:0016791">
    <property type="term" value="F:phosphatase activity"/>
    <property type="evidence" value="ECO:0007669"/>
    <property type="project" value="TreeGrafter"/>
</dbReference>
<proteinExistence type="predicted"/>
<sequence length="346" mass="40009">MFESRDYISDFESETTSNLDAGSEISQSDIPACKDKELWEKPTTSRFPAYGDSKAVLEAENKKAYNSVIRHHLLNLNAFDRHKRLINDYLQYYGGSWKDFQRDTSKDKTDVDVIREHGRFLWSEEDEPTSWSERLAKKYWEKLFKEYCLVDLSRYKENKFGMRWRLEKEVISGKGQFTCGNVACPAGSERLRSWEVNFVYQERGERRNALVKIRLCPPCSEKLNYRYRRRDVTGQQLTNSHQGNNDHNECTNQLEESNDNNNVVSSTTSSSSSLKRRRITNDSDNDNNGETISKDKPTDMNSVWSCTSGRQSTQSSGISSAVANNHGGDIKTQDDEFDEYFADMLM</sequence>
<dbReference type="OrthoDB" id="197967at2759"/>
<comment type="caution">
    <text evidence="2">The sequence shown here is derived from an EMBL/GenBank/DDBJ whole genome shotgun (WGS) entry which is preliminary data.</text>
</comment>
<reference evidence="2 3" key="1">
    <citation type="submission" date="2019-03" db="EMBL/GenBank/DDBJ databases">
        <title>An improved genome assembly of the fluke Schistosoma japonicum.</title>
        <authorList>
            <person name="Hu W."/>
            <person name="Luo F."/>
            <person name="Yin M."/>
            <person name="Mo X."/>
            <person name="Sun C."/>
            <person name="Wu Q."/>
            <person name="Zhu B."/>
            <person name="Xiang M."/>
            <person name="Wang J."/>
            <person name="Wang Y."/>
            <person name="Zhang T."/>
            <person name="Xu B."/>
            <person name="Zheng H."/>
            <person name="Feng Z."/>
        </authorList>
    </citation>
    <scope>NUCLEOTIDE SEQUENCE [LARGE SCALE GENOMIC DNA]</scope>
    <source>
        <strain evidence="2">HuSjv2</strain>
        <tissue evidence="2">Worms</tissue>
    </source>
</reference>
<gene>
    <name evidence="2" type="ORF">EWB00_010172</name>
</gene>
<dbReference type="AlphaFoldDB" id="A0A4Z2DPQ7"/>
<organism evidence="2 3">
    <name type="scientific">Schistosoma japonicum</name>
    <name type="common">Blood fluke</name>
    <dbReference type="NCBI Taxonomy" id="6182"/>
    <lineage>
        <taxon>Eukaryota</taxon>
        <taxon>Metazoa</taxon>
        <taxon>Spiralia</taxon>
        <taxon>Lophotrochozoa</taxon>
        <taxon>Platyhelminthes</taxon>
        <taxon>Trematoda</taxon>
        <taxon>Digenea</taxon>
        <taxon>Strigeidida</taxon>
        <taxon>Schistosomatoidea</taxon>
        <taxon>Schistosomatidae</taxon>
        <taxon>Schistosoma</taxon>
    </lineage>
</organism>
<dbReference type="InterPro" id="IPR019129">
    <property type="entry name" value="Folate-sensitive_fs_Fra10Ac1"/>
</dbReference>
<name>A0A4Z2DPQ7_SCHJA</name>
<evidence type="ECO:0000313" key="2">
    <source>
        <dbReference type="EMBL" id="TNN18491.1"/>
    </source>
</evidence>
<keyword evidence="3" id="KW-1185">Reference proteome</keyword>
<feature type="compositionally biased region" description="Low complexity" evidence="1">
    <location>
        <begin position="259"/>
        <end position="273"/>
    </location>
</feature>
<evidence type="ECO:0000256" key="1">
    <source>
        <dbReference type="SAM" id="MobiDB-lite"/>
    </source>
</evidence>
<dbReference type="Proteomes" id="UP000311919">
    <property type="component" value="Unassembled WGS sequence"/>
</dbReference>
<dbReference type="Pfam" id="PF09725">
    <property type="entry name" value="Fra10Ac1"/>
    <property type="match status" value="1"/>
</dbReference>
<feature type="compositionally biased region" description="Polar residues" evidence="1">
    <location>
        <begin position="14"/>
        <end position="26"/>
    </location>
</feature>
<dbReference type="EMBL" id="SKCS01000075">
    <property type="protein sequence ID" value="TNN18491.1"/>
    <property type="molecule type" value="Genomic_DNA"/>
</dbReference>
<feature type="region of interest" description="Disordered" evidence="1">
    <location>
        <begin position="236"/>
        <end position="333"/>
    </location>
</feature>
<protein>
    <submittedName>
        <fullName evidence="2">Protein FRA10AC1</fullName>
    </submittedName>
</protein>